<protein>
    <submittedName>
        <fullName evidence="3">DUF4097 family beta strand repeat protein</fullName>
    </submittedName>
</protein>
<sequence>MSYPNTTTDAQKPSPPSPFAQAMGNAVRVLIAFIAALALVGGLLVAVYYFARDIEENAASYPASDEVVLDIDNGNVNITVGDTDEIVVEREVLTVFVEPTYREDHSPEKLHVTMEGCRFMWMVVGPDCRVSYDITVPEGTAVSGHVSHGRVQIRDTNAPIDISVRHGRLDISGATGEVRAESAHGQVDISQIEGDVWAYSRHGKITINNVEGNVEAESNHGNLAITGTTGAIHAVTRHGRLHIDGGSEELYARTNHGNIEVANTSADTITLDTNHGGIELDVATLPTSAKLTTNHGDVVVFIPNHNTPINFSSNTNHGDVNIEVATSAPSRHHFEAITNHGDIDVFYR</sequence>
<organism evidence="3 4">
    <name type="scientific">Natronoglycomyces albus</name>
    <dbReference type="NCBI Taxonomy" id="2811108"/>
    <lineage>
        <taxon>Bacteria</taxon>
        <taxon>Bacillati</taxon>
        <taxon>Actinomycetota</taxon>
        <taxon>Actinomycetes</taxon>
        <taxon>Glycomycetales</taxon>
        <taxon>Glycomycetaceae</taxon>
        <taxon>Natronoglycomyces</taxon>
    </lineage>
</organism>
<accession>A0A895XQC2</accession>
<dbReference type="Pfam" id="PF13349">
    <property type="entry name" value="DUF4097"/>
    <property type="match status" value="1"/>
</dbReference>
<evidence type="ECO:0000313" key="4">
    <source>
        <dbReference type="Proteomes" id="UP000662939"/>
    </source>
</evidence>
<keyword evidence="1" id="KW-1133">Transmembrane helix</keyword>
<dbReference type="EMBL" id="CP070496">
    <property type="protein sequence ID" value="QSB05569.1"/>
    <property type="molecule type" value="Genomic_DNA"/>
</dbReference>
<dbReference type="AlphaFoldDB" id="A0A895XQC2"/>
<dbReference type="InterPro" id="IPR025164">
    <property type="entry name" value="Toastrack_DUF4097"/>
</dbReference>
<dbReference type="KEGG" id="nav:JQS30_01100"/>
<evidence type="ECO:0000256" key="1">
    <source>
        <dbReference type="SAM" id="Phobius"/>
    </source>
</evidence>
<gene>
    <name evidence="3" type="ORF">JQS30_01100</name>
</gene>
<feature type="domain" description="DUF4097" evidence="2">
    <location>
        <begin position="66"/>
        <end position="345"/>
    </location>
</feature>
<evidence type="ECO:0000259" key="2">
    <source>
        <dbReference type="Pfam" id="PF13349"/>
    </source>
</evidence>
<keyword evidence="1" id="KW-0472">Membrane</keyword>
<name>A0A895XQC2_9ACTN</name>
<reference evidence="3" key="1">
    <citation type="submission" date="2021-02" db="EMBL/GenBank/DDBJ databases">
        <title>Natronoglycomyces albus gen. nov., sp. nov, a haloalkaliphilic actinobacterium from a soda solonchak soil.</title>
        <authorList>
            <person name="Sorokin D.Y."/>
            <person name="Khijniak T.V."/>
            <person name="Zakharycheva A.P."/>
            <person name="Boueva O.V."/>
            <person name="Ariskina E.V."/>
            <person name="Hahnke R.L."/>
            <person name="Bunk B."/>
            <person name="Sproer C."/>
            <person name="Schumann P."/>
            <person name="Evtushenko L.I."/>
            <person name="Kublanov I.V."/>
        </authorList>
    </citation>
    <scope>NUCLEOTIDE SEQUENCE</scope>
    <source>
        <strain evidence="3">DSM 106290</strain>
    </source>
</reference>
<keyword evidence="4" id="KW-1185">Reference proteome</keyword>
<keyword evidence="1" id="KW-0812">Transmembrane</keyword>
<dbReference type="RefSeq" id="WP_213171578.1">
    <property type="nucleotide sequence ID" value="NZ_CP070496.1"/>
</dbReference>
<dbReference type="Proteomes" id="UP000662939">
    <property type="component" value="Chromosome"/>
</dbReference>
<evidence type="ECO:0000313" key="3">
    <source>
        <dbReference type="EMBL" id="QSB05569.1"/>
    </source>
</evidence>
<proteinExistence type="predicted"/>
<feature type="transmembrane region" description="Helical" evidence="1">
    <location>
        <begin position="29"/>
        <end position="51"/>
    </location>
</feature>